<keyword evidence="9" id="KW-1185">Reference proteome</keyword>
<keyword evidence="4 6" id="KW-0175">Coiled coil</keyword>
<protein>
    <recommendedName>
        <fullName evidence="10">Protein FLX-like 1</fullName>
    </recommendedName>
</protein>
<keyword evidence="5" id="KW-0287">Flowering</keyword>
<evidence type="ECO:0000256" key="1">
    <source>
        <dbReference type="ARBA" id="ARBA00005405"/>
    </source>
</evidence>
<evidence type="ECO:0000256" key="7">
    <source>
        <dbReference type="SAM" id="MobiDB-lite"/>
    </source>
</evidence>
<evidence type="ECO:0000256" key="6">
    <source>
        <dbReference type="SAM" id="Coils"/>
    </source>
</evidence>
<evidence type="ECO:0000313" key="9">
    <source>
        <dbReference type="Proteomes" id="UP001341840"/>
    </source>
</evidence>
<accession>A0ABU6SR30</accession>
<comment type="caution">
    <text evidence="8">The sequence shown here is derived from an EMBL/GenBank/DDBJ whole genome shotgun (WGS) entry which is preliminary data.</text>
</comment>
<evidence type="ECO:0000256" key="2">
    <source>
        <dbReference type="ARBA" id="ARBA00022473"/>
    </source>
</evidence>
<dbReference type="EMBL" id="JASCZI010061392">
    <property type="protein sequence ID" value="MED6138604.1"/>
    <property type="molecule type" value="Genomic_DNA"/>
</dbReference>
<gene>
    <name evidence="8" type="ORF">PIB30_075820</name>
</gene>
<dbReference type="PANTHER" id="PTHR33405">
    <property type="entry name" value="PROTEIN FLX-LIKE 2"/>
    <property type="match status" value="1"/>
</dbReference>
<evidence type="ECO:0000313" key="8">
    <source>
        <dbReference type="EMBL" id="MED6138604.1"/>
    </source>
</evidence>
<sequence length="324" mass="35862">MSSGRNRGQQQHIPMKGGSHPPPPHTALSPPIHDPLFGGRGLGPVPPPHPALLEELRESQMGLGARPIPLHPAAIIEERLAAQHQDIQGLLGDNQRLAATHVALKQELEAAQHELQRMAHYRESLRADTDARMRELYDKSAHLEAELRGAEAMRVELLQVHTDIKELTAVRQELTGQVQAMTQDLARMNADLKRVPALKADVEAMKQELQCARAAIEYEKKGFAENYEHGQVMEKKLISMAREMEKLRAEIANADKRQRAAANPGPGYNPNYGNAEAGYAGNPYPAMYGMNPVQVQPGMENFPQYGSGPAAWVAYEMQRAQGHR</sequence>
<keyword evidence="3" id="KW-0221">Differentiation</keyword>
<evidence type="ECO:0000256" key="5">
    <source>
        <dbReference type="ARBA" id="ARBA00023089"/>
    </source>
</evidence>
<dbReference type="Proteomes" id="UP001341840">
    <property type="component" value="Unassembled WGS sequence"/>
</dbReference>
<reference evidence="8 9" key="1">
    <citation type="journal article" date="2023" name="Plants (Basel)">
        <title>Bridging the Gap: Combining Genomics and Transcriptomics Approaches to Understand Stylosanthes scabra, an Orphan Legume from the Brazilian Caatinga.</title>
        <authorList>
            <person name="Ferreira-Neto J.R.C."/>
            <person name="da Silva M.D."/>
            <person name="Binneck E."/>
            <person name="de Melo N.F."/>
            <person name="da Silva R.H."/>
            <person name="de Melo A.L.T.M."/>
            <person name="Pandolfi V."/>
            <person name="Bustamante F.O."/>
            <person name="Brasileiro-Vidal A.C."/>
            <person name="Benko-Iseppon A.M."/>
        </authorList>
    </citation>
    <scope>NUCLEOTIDE SEQUENCE [LARGE SCALE GENOMIC DNA]</scope>
    <source>
        <tissue evidence="8">Leaves</tissue>
    </source>
</reference>
<feature type="coiled-coil region" evidence="6">
    <location>
        <begin position="94"/>
        <end position="257"/>
    </location>
</feature>
<evidence type="ECO:0008006" key="10">
    <source>
        <dbReference type="Google" id="ProtNLM"/>
    </source>
</evidence>
<evidence type="ECO:0000256" key="3">
    <source>
        <dbReference type="ARBA" id="ARBA00022782"/>
    </source>
</evidence>
<dbReference type="PANTHER" id="PTHR33405:SF7">
    <property type="entry name" value="PROTEIN FLX-LIKE 1"/>
    <property type="match status" value="1"/>
</dbReference>
<name>A0ABU6SR30_9FABA</name>
<feature type="region of interest" description="Disordered" evidence="7">
    <location>
        <begin position="1"/>
        <end position="44"/>
    </location>
</feature>
<dbReference type="InterPro" id="IPR040353">
    <property type="entry name" value="FLX/FLX-like"/>
</dbReference>
<feature type="compositionally biased region" description="Polar residues" evidence="7">
    <location>
        <begin position="1"/>
        <end position="12"/>
    </location>
</feature>
<proteinExistence type="inferred from homology"/>
<organism evidence="8 9">
    <name type="scientific">Stylosanthes scabra</name>
    <dbReference type="NCBI Taxonomy" id="79078"/>
    <lineage>
        <taxon>Eukaryota</taxon>
        <taxon>Viridiplantae</taxon>
        <taxon>Streptophyta</taxon>
        <taxon>Embryophyta</taxon>
        <taxon>Tracheophyta</taxon>
        <taxon>Spermatophyta</taxon>
        <taxon>Magnoliopsida</taxon>
        <taxon>eudicotyledons</taxon>
        <taxon>Gunneridae</taxon>
        <taxon>Pentapetalae</taxon>
        <taxon>rosids</taxon>
        <taxon>fabids</taxon>
        <taxon>Fabales</taxon>
        <taxon>Fabaceae</taxon>
        <taxon>Papilionoideae</taxon>
        <taxon>50 kb inversion clade</taxon>
        <taxon>dalbergioids sensu lato</taxon>
        <taxon>Dalbergieae</taxon>
        <taxon>Pterocarpus clade</taxon>
        <taxon>Stylosanthes</taxon>
    </lineage>
</organism>
<evidence type="ECO:0000256" key="4">
    <source>
        <dbReference type="ARBA" id="ARBA00023054"/>
    </source>
</evidence>
<keyword evidence="2" id="KW-0217">Developmental protein</keyword>
<comment type="similarity">
    <text evidence="1">Belongs to the FLX family.</text>
</comment>